<keyword evidence="7 9" id="KW-0320">Glycogen biosynthesis</keyword>
<name>A0A953JEY1_9BACT</name>
<evidence type="ECO:0000256" key="5">
    <source>
        <dbReference type="ARBA" id="ARBA00022741"/>
    </source>
</evidence>
<keyword evidence="3 9" id="KW-0808">Transferase</keyword>
<proteinExistence type="inferred from homology"/>
<dbReference type="PANTHER" id="PTHR43523:SF2">
    <property type="entry name" value="GLUCOSE-1-PHOSPHATE ADENYLYLTRANSFERASE"/>
    <property type="match status" value="1"/>
</dbReference>
<comment type="subunit">
    <text evidence="9">Homotetramer.</text>
</comment>
<sequence>MNDVLAIILAGGKGERLSPLTIHRAKPAVPFGGKYRIIDFTLSNCINSNIRKMAVITQYKSLSLDRHLALGWEHLFSAELGEFVINVPPQQRVDERWYAGTADAVYQNIYLIEKEAPPYLLILSGDHIYKMDYSDMYAFHKDTGATGTIAAIEVDRKHASAFGVIEVDSQWRIVGFEEKPADPKTIPGTPDQCLVSMGVYLFNTEMMIEELKIDAARSSSHDFGKNIIPEMMKTGRLFAYNFRDENKKEAKYWRDVGTIDSYWEANMDLVSVDPLLNLYDREWPIRTRQYQNPPAKFVFAQEYEGGRLGIALDSIVCDGCIISGGRVQNSVLSPNVRINSWATVEESILMENVEIGRHARIRRAIIDKDVYIPTGTVIGYDSEEDRKRFHVSPDGIVVIPKFVKSSLQE</sequence>
<dbReference type="Pfam" id="PF00483">
    <property type="entry name" value="NTP_transferase"/>
    <property type="match status" value="1"/>
</dbReference>
<comment type="similarity">
    <text evidence="1 9">Belongs to the bacterial/plant glucose-1-phosphate adenylyltransferase family.</text>
</comment>
<dbReference type="NCBIfam" id="TIGR02091">
    <property type="entry name" value="glgC"/>
    <property type="match status" value="1"/>
</dbReference>
<dbReference type="InterPro" id="IPR011004">
    <property type="entry name" value="Trimer_LpxA-like_sf"/>
</dbReference>
<dbReference type="GO" id="GO:0005978">
    <property type="term" value="P:glycogen biosynthetic process"/>
    <property type="evidence" value="ECO:0007669"/>
    <property type="project" value="UniProtKB-UniRule"/>
</dbReference>
<feature type="binding site" evidence="9">
    <location>
        <position position="196"/>
    </location>
    <ligand>
        <name>alpha-D-glucose 1-phosphate</name>
        <dbReference type="ChEBI" id="CHEBI:58601"/>
    </ligand>
</feature>
<dbReference type="Gene3D" id="3.90.550.10">
    <property type="entry name" value="Spore Coat Polysaccharide Biosynthesis Protein SpsA, Chain A"/>
    <property type="match status" value="1"/>
</dbReference>
<dbReference type="InterPro" id="IPR023049">
    <property type="entry name" value="GlgC_bac"/>
</dbReference>
<dbReference type="EMBL" id="JAIOIV010000115">
    <property type="protein sequence ID" value="MBZ0157464.1"/>
    <property type="molecule type" value="Genomic_DNA"/>
</dbReference>
<evidence type="ECO:0000259" key="11">
    <source>
        <dbReference type="Pfam" id="PF24894"/>
    </source>
</evidence>
<dbReference type="InterPro" id="IPR011831">
    <property type="entry name" value="ADP-Glc_PPase"/>
</dbReference>
<feature type="binding site" evidence="9">
    <location>
        <begin position="178"/>
        <end position="179"/>
    </location>
    <ligand>
        <name>alpha-D-glucose 1-phosphate</name>
        <dbReference type="ChEBI" id="CHEBI:58601"/>
    </ligand>
</feature>
<comment type="catalytic activity">
    <reaction evidence="9">
        <text>alpha-D-glucose 1-phosphate + ATP + H(+) = ADP-alpha-D-glucose + diphosphate</text>
        <dbReference type="Rhea" id="RHEA:12120"/>
        <dbReference type="ChEBI" id="CHEBI:15378"/>
        <dbReference type="ChEBI" id="CHEBI:30616"/>
        <dbReference type="ChEBI" id="CHEBI:33019"/>
        <dbReference type="ChEBI" id="CHEBI:57498"/>
        <dbReference type="ChEBI" id="CHEBI:58601"/>
        <dbReference type="EC" id="2.7.7.27"/>
    </reaction>
</comment>
<dbReference type="InterPro" id="IPR029044">
    <property type="entry name" value="Nucleotide-diphossugar_trans"/>
</dbReference>
<protein>
    <recommendedName>
        <fullName evidence="9">Glucose-1-phosphate adenylyltransferase</fullName>
        <ecNumber evidence="9">2.7.7.27</ecNumber>
    </recommendedName>
    <alternativeName>
        <fullName evidence="9">ADP-glucose pyrophosphorylase</fullName>
        <shortName evidence="9">ADPGlc PPase</shortName>
    </alternativeName>
    <alternativeName>
        <fullName evidence="9">ADP-glucose synthase</fullName>
    </alternativeName>
</protein>
<evidence type="ECO:0000256" key="2">
    <source>
        <dbReference type="ARBA" id="ARBA00022600"/>
    </source>
</evidence>
<evidence type="ECO:0000256" key="3">
    <source>
        <dbReference type="ARBA" id="ARBA00022679"/>
    </source>
</evidence>
<feature type="domain" description="Nucleotidyl transferase" evidence="10">
    <location>
        <begin position="6"/>
        <end position="269"/>
    </location>
</feature>
<evidence type="ECO:0000256" key="1">
    <source>
        <dbReference type="ARBA" id="ARBA00010443"/>
    </source>
</evidence>
<gene>
    <name evidence="9 12" type="primary">glgC</name>
    <name evidence="12" type="ORF">K8I29_14800</name>
</gene>
<feature type="binding site" evidence="9">
    <location>
        <position position="98"/>
    </location>
    <ligand>
        <name>alpha-D-glucose 1-phosphate</name>
        <dbReference type="ChEBI" id="CHEBI:58601"/>
    </ligand>
</feature>
<feature type="site" description="Could play a key role in the communication between the regulatory and the substrate sites" evidence="9">
    <location>
        <position position="97"/>
    </location>
</feature>
<comment type="caution">
    <text evidence="12">The sequence shown here is derived from an EMBL/GenBank/DDBJ whole genome shotgun (WGS) entry which is preliminary data.</text>
</comment>
<dbReference type="GO" id="GO:0008878">
    <property type="term" value="F:glucose-1-phosphate adenylyltransferase activity"/>
    <property type="evidence" value="ECO:0007669"/>
    <property type="project" value="UniProtKB-UniRule"/>
</dbReference>
<dbReference type="NCBIfam" id="NF002023">
    <property type="entry name" value="PRK00844.1"/>
    <property type="match status" value="1"/>
</dbReference>
<dbReference type="SUPFAM" id="SSF51161">
    <property type="entry name" value="Trimeric LpxA-like enzymes"/>
    <property type="match status" value="1"/>
</dbReference>
<feature type="domain" description="Glucose-1-phosphate adenylyltransferase/Bifunctional protein GlmU-like C-terminal hexapeptide" evidence="11">
    <location>
        <begin position="293"/>
        <end position="399"/>
    </location>
</feature>
<keyword evidence="4 9" id="KW-0548">Nucleotidyltransferase</keyword>
<evidence type="ECO:0000256" key="4">
    <source>
        <dbReference type="ARBA" id="ARBA00022695"/>
    </source>
</evidence>
<feature type="binding site" evidence="9">
    <location>
        <position position="163"/>
    </location>
    <ligand>
        <name>alpha-D-glucose 1-phosphate</name>
        <dbReference type="ChEBI" id="CHEBI:58601"/>
    </ligand>
</feature>
<dbReference type="AlphaFoldDB" id="A0A953JEY1"/>
<dbReference type="PANTHER" id="PTHR43523">
    <property type="entry name" value="GLUCOSE-1-PHOSPHATE ADENYLYLTRANSFERASE-RELATED"/>
    <property type="match status" value="1"/>
</dbReference>
<accession>A0A953JEY1</accession>
<dbReference type="SUPFAM" id="SSF53448">
    <property type="entry name" value="Nucleotide-diphospho-sugar transferases"/>
    <property type="match status" value="1"/>
</dbReference>
<reference evidence="12" key="1">
    <citation type="journal article" date="2021" name="bioRxiv">
        <title>Unraveling nitrogen, sulfur and carbon metabolic pathways and microbial community transcriptional responses to substrate deprivation and toxicity stresses in a bioreactor mimicking anoxic brackish coastal sediment conditions.</title>
        <authorList>
            <person name="Martins P.D."/>
            <person name="Echeveste M.J."/>
            <person name="Arshad A."/>
            <person name="Kurth J."/>
            <person name="Ouboter H."/>
            <person name="Jetten M.S.M."/>
            <person name="Welte C.U."/>
        </authorList>
    </citation>
    <scope>NUCLEOTIDE SEQUENCE</scope>
    <source>
        <strain evidence="12">MAG_39</strain>
    </source>
</reference>
<dbReference type="Proteomes" id="UP000705867">
    <property type="component" value="Unassembled WGS sequence"/>
</dbReference>
<evidence type="ECO:0000313" key="13">
    <source>
        <dbReference type="Proteomes" id="UP000705867"/>
    </source>
</evidence>
<dbReference type="NCBIfam" id="NF001947">
    <property type="entry name" value="PRK00725.1"/>
    <property type="match status" value="1"/>
</dbReference>
<dbReference type="InterPro" id="IPR056818">
    <property type="entry name" value="GlmU/GlgC-like_hexapep"/>
</dbReference>
<dbReference type="CDD" id="cd02508">
    <property type="entry name" value="ADP_Glucose_PP"/>
    <property type="match status" value="1"/>
</dbReference>
<keyword evidence="5 9" id="KW-0547">Nucleotide-binding</keyword>
<dbReference type="InterPro" id="IPR005836">
    <property type="entry name" value="ADP_Glu_pyroP_CS"/>
</dbReference>
<comment type="pathway">
    <text evidence="9">Glycan biosynthesis; glycogen biosynthesis.</text>
</comment>
<evidence type="ECO:0000313" key="12">
    <source>
        <dbReference type="EMBL" id="MBZ0157464.1"/>
    </source>
</evidence>
<dbReference type="HAMAP" id="MF_00624">
    <property type="entry name" value="GlgC"/>
    <property type="match status" value="1"/>
</dbReference>
<feature type="site" description="Could play a key role in the communication between the regulatory and the substrate sites" evidence="9">
    <location>
        <position position="58"/>
    </location>
</feature>
<dbReference type="EC" id="2.7.7.27" evidence="9"/>
<dbReference type="CDD" id="cd04651">
    <property type="entry name" value="LbH_G1P_AT_C"/>
    <property type="match status" value="1"/>
</dbReference>
<comment type="function">
    <text evidence="9">Involved in the biosynthesis of ADP-glucose, a building block required for the elongation reactions to produce glycogen. Catalyzes the reaction between ATP and alpha-D-glucose 1-phosphate (G1P) to produce pyrophosphate and ADP-Glc.</text>
</comment>
<keyword evidence="6 9" id="KW-0067">ATP-binding</keyword>
<reference evidence="12" key="2">
    <citation type="submission" date="2021-08" db="EMBL/GenBank/DDBJ databases">
        <authorList>
            <person name="Dalcin Martins P."/>
        </authorList>
    </citation>
    <scope>NUCLEOTIDE SEQUENCE</scope>
    <source>
        <strain evidence="12">MAG_39</strain>
    </source>
</reference>
<evidence type="ECO:0000256" key="8">
    <source>
        <dbReference type="ARBA" id="ARBA00023277"/>
    </source>
</evidence>
<dbReference type="PROSITE" id="PS00809">
    <property type="entry name" value="ADP_GLC_PYROPHOSPH_2"/>
    <property type="match status" value="1"/>
</dbReference>
<organism evidence="12 13">
    <name type="scientific">Candidatus Nitrobium versatile</name>
    <dbReference type="NCBI Taxonomy" id="2884831"/>
    <lineage>
        <taxon>Bacteria</taxon>
        <taxon>Pseudomonadati</taxon>
        <taxon>Nitrospirota</taxon>
        <taxon>Nitrospiria</taxon>
        <taxon>Nitrospirales</taxon>
        <taxon>Nitrospiraceae</taxon>
        <taxon>Candidatus Nitrobium</taxon>
    </lineage>
</organism>
<dbReference type="Pfam" id="PF24894">
    <property type="entry name" value="Hexapep_GlmU"/>
    <property type="match status" value="1"/>
</dbReference>
<dbReference type="Gene3D" id="2.160.10.10">
    <property type="entry name" value="Hexapeptide repeat proteins"/>
    <property type="match status" value="1"/>
</dbReference>
<dbReference type="GO" id="GO:0005524">
    <property type="term" value="F:ATP binding"/>
    <property type="evidence" value="ECO:0007669"/>
    <property type="project" value="UniProtKB-KW"/>
</dbReference>
<keyword evidence="2 9" id="KW-0321">Glycogen metabolism</keyword>
<evidence type="ECO:0000256" key="7">
    <source>
        <dbReference type="ARBA" id="ARBA00023056"/>
    </source>
</evidence>
<evidence type="ECO:0000256" key="6">
    <source>
        <dbReference type="ARBA" id="ARBA00022840"/>
    </source>
</evidence>
<keyword evidence="8 9" id="KW-0119">Carbohydrate metabolism</keyword>
<dbReference type="InterPro" id="IPR005835">
    <property type="entry name" value="NTP_transferase_dom"/>
</dbReference>
<evidence type="ECO:0000256" key="9">
    <source>
        <dbReference type="HAMAP-Rule" id="MF_00624"/>
    </source>
</evidence>
<evidence type="ECO:0000259" key="10">
    <source>
        <dbReference type="Pfam" id="PF00483"/>
    </source>
</evidence>